<dbReference type="RefSeq" id="WP_090592329.1">
    <property type="nucleotide sequence ID" value="NZ_LT629688.1"/>
</dbReference>
<accession>A0A1G6XDI6</accession>
<dbReference type="GO" id="GO:0043527">
    <property type="term" value="C:tRNA methyltransferase complex"/>
    <property type="evidence" value="ECO:0007669"/>
    <property type="project" value="TreeGrafter"/>
</dbReference>
<comment type="catalytic activity">
    <reaction evidence="1 7">
        <text>guanosine(46) in tRNA + S-adenosyl-L-methionine = N(7)-methylguanosine(46) in tRNA + S-adenosyl-L-homocysteine</text>
        <dbReference type="Rhea" id="RHEA:42708"/>
        <dbReference type="Rhea" id="RHEA-COMP:10188"/>
        <dbReference type="Rhea" id="RHEA-COMP:10189"/>
        <dbReference type="ChEBI" id="CHEBI:57856"/>
        <dbReference type="ChEBI" id="CHEBI:59789"/>
        <dbReference type="ChEBI" id="CHEBI:74269"/>
        <dbReference type="ChEBI" id="CHEBI:74480"/>
        <dbReference type="EC" id="2.1.1.33"/>
    </reaction>
</comment>
<reference evidence="8 9" key="1">
    <citation type="submission" date="2016-10" db="EMBL/GenBank/DDBJ databases">
        <authorList>
            <person name="de Groot N.N."/>
        </authorList>
    </citation>
    <scope>NUCLEOTIDE SEQUENCE [LARGE SCALE GENOMIC DNA]</scope>
    <source>
        <strain evidence="8 9">MON 2.2</strain>
    </source>
</reference>
<keyword evidence="4 7" id="KW-0808">Transferase</keyword>
<dbReference type="UniPathway" id="UPA00989"/>
<feature type="binding site" evidence="7">
    <location>
        <position position="76"/>
    </location>
    <ligand>
        <name>S-adenosyl-L-methionine</name>
        <dbReference type="ChEBI" id="CHEBI:59789"/>
    </ligand>
</feature>
<dbReference type="PROSITE" id="PS51625">
    <property type="entry name" value="SAM_MT_TRMB"/>
    <property type="match status" value="1"/>
</dbReference>
<evidence type="ECO:0000256" key="4">
    <source>
        <dbReference type="ARBA" id="ARBA00022679"/>
    </source>
</evidence>
<dbReference type="Gene3D" id="3.40.50.150">
    <property type="entry name" value="Vaccinia Virus protein VP39"/>
    <property type="match status" value="1"/>
</dbReference>
<name>A0A1G6XDI6_9ACTN</name>
<dbReference type="NCBIfam" id="TIGR00091">
    <property type="entry name" value="tRNA (guanosine(46)-N7)-methyltransferase TrmB"/>
    <property type="match status" value="1"/>
</dbReference>
<comment type="caution">
    <text evidence="7">Lacks conserved residue(s) required for the propagation of feature annotation.</text>
</comment>
<feature type="binding site" evidence="7">
    <location>
        <position position="155"/>
    </location>
    <ligand>
        <name>substrate</name>
    </ligand>
</feature>
<evidence type="ECO:0000313" key="8">
    <source>
        <dbReference type="EMBL" id="SDD76304.1"/>
    </source>
</evidence>
<evidence type="ECO:0000256" key="6">
    <source>
        <dbReference type="ARBA" id="ARBA00022694"/>
    </source>
</evidence>
<feature type="binding site" evidence="7">
    <location>
        <position position="128"/>
    </location>
    <ligand>
        <name>S-adenosyl-L-methionine</name>
        <dbReference type="ChEBI" id="CHEBI:59789"/>
    </ligand>
</feature>
<evidence type="ECO:0000313" key="9">
    <source>
        <dbReference type="Proteomes" id="UP000198546"/>
    </source>
</evidence>
<proteinExistence type="inferred from homology"/>
<dbReference type="Proteomes" id="UP000198546">
    <property type="component" value="Chromosome i"/>
</dbReference>
<evidence type="ECO:0000256" key="2">
    <source>
        <dbReference type="ARBA" id="ARBA00003015"/>
    </source>
</evidence>
<dbReference type="PANTHER" id="PTHR23417">
    <property type="entry name" value="3-DEOXY-D-MANNO-OCTULOSONIC-ACID TRANSFERASE/TRNA GUANINE-N 7 - -METHYLTRANSFERASE"/>
    <property type="match status" value="1"/>
</dbReference>
<dbReference type="Pfam" id="PF02390">
    <property type="entry name" value="Methyltransf_4"/>
    <property type="match status" value="1"/>
</dbReference>
<keyword evidence="9" id="KW-1185">Reference proteome</keyword>
<feature type="binding site" evidence="7">
    <location>
        <position position="101"/>
    </location>
    <ligand>
        <name>S-adenosyl-L-methionine</name>
        <dbReference type="ChEBI" id="CHEBI:59789"/>
    </ligand>
</feature>
<dbReference type="InterPro" id="IPR029063">
    <property type="entry name" value="SAM-dependent_MTases_sf"/>
</dbReference>
<feature type="binding site" evidence="7">
    <location>
        <position position="151"/>
    </location>
    <ligand>
        <name>S-adenosyl-L-methionine</name>
        <dbReference type="ChEBI" id="CHEBI:59789"/>
    </ligand>
</feature>
<evidence type="ECO:0000256" key="1">
    <source>
        <dbReference type="ARBA" id="ARBA00000142"/>
    </source>
</evidence>
<dbReference type="InterPro" id="IPR003358">
    <property type="entry name" value="tRNA_(Gua-N-7)_MeTrfase_Trmb"/>
</dbReference>
<dbReference type="OrthoDB" id="9802090at2"/>
<keyword evidence="5 7" id="KW-0949">S-adenosyl-L-methionine</keyword>
<feature type="binding site" evidence="7">
    <location>
        <begin position="222"/>
        <end position="225"/>
    </location>
    <ligand>
        <name>substrate</name>
    </ligand>
</feature>
<sequence length="244" mass="27576">MSTAERQPVAEHRRGIKSYVRRTTRMNETQQHAWDRFAGRWVVDVPEGPRETTIAEGTPPLDLPAVFGRRAPLAVEIGSGTGESLVAMARARPELDVLAFEVYQPAVASTLSRINREGVENVRLAMVDAVQGLTVLLGEASLAELWVFFPDPWHKLKHRKRRLVTPAFADLVASRMPPGGLWHLATDWQDYANQMLRVLEVHPSFENVHDGWAPRLQDRPVTKFETKGLEKGRTIRDLTFRRTG</sequence>
<feature type="binding site" evidence="7">
    <location>
        <position position="187"/>
    </location>
    <ligand>
        <name>substrate</name>
    </ligand>
</feature>
<dbReference type="EMBL" id="LT629688">
    <property type="protein sequence ID" value="SDD76304.1"/>
    <property type="molecule type" value="Genomic_DNA"/>
</dbReference>
<comment type="pathway">
    <text evidence="7">tRNA modification; N(7)-methylguanine-tRNA biosynthesis.</text>
</comment>
<organism evidence="8 9">
    <name type="scientific">Auraticoccus monumenti</name>
    <dbReference type="NCBI Taxonomy" id="675864"/>
    <lineage>
        <taxon>Bacteria</taxon>
        <taxon>Bacillati</taxon>
        <taxon>Actinomycetota</taxon>
        <taxon>Actinomycetes</taxon>
        <taxon>Propionibacteriales</taxon>
        <taxon>Propionibacteriaceae</taxon>
        <taxon>Auraticoccus</taxon>
    </lineage>
</organism>
<comment type="function">
    <text evidence="2 7">Catalyzes the formation of N(7)-methylguanine at position 46 (m7G46) in tRNA.</text>
</comment>
<comment type="similarity">
    <text evidence="7">Belongs to the class I-like SAM-binding methyltransferase superfamily. TrmB family.</text>
</comment>
<dbReference type="HAMAP" id="MF_01057">
    <property type="entry name" value="tRNA_methyltr_TrmB"/>
    <property type="match status" value="1"/>
</dbReference>
<gene>
    <name evidence="7" type="primary">trmB</name>
    <name evidence="8" type="ORF">SAMN04489747_1683</name>
</gene>
<keyword evidence="6 7" id="KW-0819">tRNA processing</keyword>
<evidence type="ECO:0000256" key="5">
    <source>
        <dbReference type="ARBA" id="ARBA00022691"/>
    </source>
</evidence>
<dbReference type="SUPFAM" id="SSF53335">
    <property type="entry name" value="S-adenosyl-L-methionine-dependent methyltransferases"/>
    <property type="match status" value="1"/>
</dbReference>
<evidence type="ECO:0000256" key="3">
    <source>
        <dbReference type="ARBA" id="ARBA00022603"/>
    </source>
</evidence>
<dbReference type="GO" id="GO:0008176">
    <property type="term" value="F:tRNA (guanine(46)-N7)-methyltransferase activity"/>
    <property type="evidence" value="ECO:0007669"/>
    <property type="project" value="UniProtKB-UniRule"/>
</dbReference>
<dbReference type="EC" id="2.1.1.33" evidence="7"/>
<keyword evidence="3 7" id="KW-0489">Methyltransferase</keyword>
<dbReference type="STRING" id="675864.SAMN04489747_1683"/>
<evidence type="ECO:0000256" key="7">
    <source>
        <dbReference type="HAMAP-Rule" id="MF_01057"/>
    </source>
</evidence>
<dbReference type="InterPro" id="IPR055361">
    <property type="entry name" value="tRNA_methyltr_TrmB_bact"/>
</dbReference>
<dbReference type="AlphaFoldDB" id="A0A1G6XDI6"/>
<dbReference type="PANTHER" id="PTHR23417:SF14">
    <property type="entry name" value="PENTACOTRIPEPTIDE-REPEAT REGION OF PRORP DOMAIN-CONTAINING PROTEIN"/>
    <property type="match status" value="1"/>
</dbReference>
<protein>
    <recommendedName>
        <fullName evidence="7">tRNA (guanine-N(7)-)-methyltransferase</fullName>
        <ecNumber evidence="7">2.1.1.33</ecNumber>
    </recommendedName>
    <alternativeName>
        <fullName evidence="7">tRNA (guanine(46)-N(7))-methyltransferase</fullName>
    </alternativeName>
    <alternativeName>
        <fullName evidence="7">tRNA(m7G46)-methyltransferase</fullName>
    </alternativeName>
</protein>